<accession>A0A645H2V1</accession>
<evidence type="ECO:0000313" key="2">
    <source>
        <dbReference type="EMBL" id="MPN33000.1"/>
    </source>
</evidence>
<gene>
    <name evidence="2" type="ORF">SDC9_180483</name>
</gene>
<dbReference type="AlphaFoldDB" id="A0A645H2V1"/>
<reference evidence="2" key="1">
    <citation type="submission" date="2019-08" db="EMBL/GenBank/DDBJ databases">
        <authorList>
            <person name="Kucharzyk K."/>
            <person name="Murdoch R.W."/>
            <person name="Higgins S."/>
            <person name="Loffler F."/>
        </authorList>
    </citation>
    <scope>NUCLEOTIDE SEQUENCE</scope>
</reference>
<name>A0A645H2V1_9ZZZZ</name>
<proteinExistence type="predicted"/>
<comment type="caution">
    <text evidence="2">The sequence shown here is derived from an EMBL/GenBank/DDBJ whole genome shotgun (WGS) entry which is preliminary data.</text>
</comment>
<feature type="region of interest" description="Disordered" evidence="1">
    <location>
        <begin position="1"/>
        <end position="26"/>
    </location>
</feature>
<feature type="compositionally biased region" description="Polar residues" evidence="1">
    <location>
        <begin position="12"/>
        <end position="21"/>
    </location>
</feature>
<evidence type="ECO:0000256" key="1">
    <source>
        <dbReference type="SAM" id="MobiDB-lite"/>
    </source>
</evidence>
<dbReference type="EMBL" id="VSSQ01085295">
    <property type="protein sequence ID" value="MPN33000.1"/>
    <property type="molecule type" value="Genomic_DNA"/>
</dbReference>
<protein>
    <submittedName>
        <fullName evidence="2">Uncharacterized protein</fullName>
    </submittedName>
</protein>
<organism evidence="2">
    <name type="scientific">bioreactor metagenome</name>
    <dbReference type="NCBI Taxonomy" id="1076179"/>
    <lineage>
        <taxon>unclassified sequences</taxon>
        <taxon>metagenomes</taxon>
        <taxon>ecological metagenomes</taxon>
    </lineage>
</organism>
<sequence>MNEVKQPAAKITHQNGIGTKTEQVDDDQNHHKNVIAQCDFPSPGAFFYKRKSWGLNLVVLLHFLP</sequence>